<dbReference type="InterPro" id="IPR007344">
    <property type="entry name" value="GrpB/CoaE"/>
</dbReference>
<dbReference type="SUPFAM" id="SSF81301">
    <property type="entry name" value="Nucleotidyltransferase"/>
    <property type="match status" value="1"/>
</dbReference>
<accession>A0A5N6MEL0</accession>
<dbReference type="PANTHER" id="PTHR34822:SF1">
    <property type="entry name" value="GRPB FAMILY PROTEIN"/>
    <property type="match status" value="1"/>
</dbReference>
<dbReference type="PANTHER" id="PTHR34822">
    <property type="entry name" value="GRPB DOMAIN PROTEIN (AFU_ORTHOLOGUE AFUA_1G01530)"/>
    <property type="match status" value="1"/>
</dbReference>
<sequence>MTPDQPVFLVPSRYSEWTGMAAEMMDKIRQQVPGVHLEHIGSTAVPDLPAKDVVDILAGVEADRVSSVSQHLATIGFDLEGERDHHCWLSHPSRSSRTYILHVVEYESLPWRRRISFRDLLRSDESARAEYLRTKIRSAKAARNWDDYTQSKTSIVSNLLSGSASEKN</sequence>
<dbReference type="Proteomes" id="UP000326852">
    <property type="component" value="Unassembled WGS sequence"/>
</dbReference>
<proteinExistence type="predicted"/>
<dbReference type="RefSeq" id="WP_152273167.1">
    <property type="nucleotide sequence ID" value="NZ_VTFX01000006.1"/>
</dbReference>
<comment type="caution">
    <text evidence="1">The sequence shown here is derived from an EMBL/GenBank/DDBJ whole genome shotgun (WGS) entry which is preliminary data.</text>
</comment>
<keyword evidence="2" id="KW-1185">Reference proteome</keyword>
<evidence type="ECO:0000313" key="2">
    <source>
        <dbReference type="Proteomes" id="UP000326852"/>
    </source>
</evidence>
<evidence type="ECO:0000313" key="1">
    <source>
        <dbReference type="EMBL" id="KAD3455969.1"/>
    </source>
</evidence>
<reference evidence="1 2" key="1">
    <citation type="submission" date="2019-08" db="EMBL/GenBank/DDBJ databases">
        <title>Arthrobacter sp. nov., isolated from plateau pika and Tibetan wild ass.</title>
        <authorList>
            <person name="Ge Y."/>
        </authorList>
    </citation>
    <scope>NUCLEOTIDE SEQUENCE [LARGE SCALE GENOMIC DNA]</scope>
    <source>
        <strain evidence="1 2">785</strain>
    </source>
</reference>
<organism evidence="1 2">
    <name type="scientific">Arthrobacter yangruifuii</name>
    <dbReference type="NCBI Taxonomy" id="2606616"/>
    <lineage>
        <taxon>Bacteria</taxon>
        <taxon>Bacillati</taxon>
        <taxon>Actinomycetota</taxon>
        <taxon>Actinomycetes</taxon>
        <taxon>Micrococcales</taxon>
        <taxon>Micrococcaceae</taxon>
        <taxon>Arthrobacter</taxon>
    </lineage>
</organism>
<protein>
    <submittedName>
        <fullName evidence="1">GrpB family protein</fullName>
    </submittedName>
</protein>
<dbReference type="Gene3D" id="3.30.460.10">
    <property type="entry name" value="Beta Polymerase, domain 2"/>
    <property type="match status" value="1"/>
</dbReference>
<name>A0A5N6MEL0_9MICC</name>
<dbReference type="EMBL" id="VTFX01000006">
    <property type="protein sequence ID" value="KAD3455969.1"/>
    <property type="molecule type" value="Genomic_DNA"/>
</dbReference>
<dbReference type="InterPro" id="IPR043519">
    <property type="entry name" value="NT_sf"/>
</dbReference>
<dbReference type="AlphaFoldDB" id="A0A5N6MEL0"/>
<dbReference type="Pfam" id="PF04229">
    <property type="entry name" value="GrpB"/>
    <property type="match status" value="1"/>
</dbReference>
<gene>
    <name evidence="1" type="ORF">GD627_14755</name>
</gene>